<dbReference type="RefSeq" id="WP_377328198.1">
    <property type="nucleotide sequence ID" value="NZ_JBHSNG010000016.1"/>
</dbReference>
<dbReference type="Proteomes" id="UP001596111">
    <property type="component" value="Unassembled WGS sequence"/>
</dbReference>
<dbReference type="EMBL" id="JBHSNG010000016">
    <property type="protein sequence ID" value="MFC5582273.1"/>
    <property type="molecule type" value="Genomic_DNA"/>
</dbReference>
<evidence type="ECO:0000313" key="1">
    <source>
        <dbReference type="EMBL" id="MFC5582273.1"/>
    </source>
</evidence>
<sequence>MRRLLWLLGVLYVLYLMGGNVFLNSPLARTEVNRKPQIFHAQWAWAWTLWPGQIHAHGLQLHGQARQLLWSARGDAASGHIMLWPLLRHELRFDVVRTVAVSLDIRPTGIDLKPPPWRSDAWRITVDRVSTASLRQVRLGDLVADGDGEAELGFTHQLRGGSTAISPSHVLMPKARLHYRQLELLRDARLDVHFLFDPFTHEELPGWQKLERAKIRVAAEGTTPAIALGADKAGALAVRLSPQGGHLNADFLLDHGTLAPGGRLQWNAPVAMTDGDGTQQQRHGWFDLAVQAEAVTINARIPSSLGTGNTTRPNQVDAHLQFASRQLLPRPSSGEALRLLSGTLEGRWHFASMRWLTPLTQSRPWLQMNGAGDIVGALRIEAGRLLPGSHVEVPKAVLAADLLDNVFAGSARAQGRVVAGKGGARTTVDMVADRFTLAPRNAPGQAYLRGRALQVTLQSSADLASLGHDFIARLHFADADVPDLRAYNRYLPGKSLYFLQGNGRMSTEFTLDGNGDVSAGRMQMSSGAVRLALGASRLAGQLKMDTRLYHATRDGHSFDLDGFALALDGVRVEGSAAPPWWARITLQHGRLDWDRPMRVRGSATLVMKDVSLLLSLFADRSVFPTWITGMINDGQATAHAQIEAQRGDFILDHLVARNERIDLLAHLHVSEGKPSGDLYARWGVLGLGVALADGKRRFHLLHARRWYQSQPDLIPAEATLTP</sequence>
<keyword evidence="2" id="KW-1185">Reference proteome</keyword>
<organism evidence="1 2">
    <name type="scientific">Rhodanobacter terrae</name>
    <dbReference type="NCBI Taxonomy" id="418647"/>
    <lineage>
        <taxon>Bacteria</taxon>
        <taxon>Pseudomonadati</taxon>
        <taxon>Pseudomonadota</taxon>
        <taxon>Gammaproteobacteria</taxon>
        <taxon>Lysobacterales</taxon>
        <taxon>Rhodanobacteraceae</taxon>
        <taxon>Rhodanobacter</taxon>
    </lineage>
</organism>
<comment type="caution">
    <text evidence="1">The sequence shown here is derived from an EMBL/GenBank/DDBJ whole genome shotgun (WGS) entry which is preliminary data.</text>
</comment>
<accession>A0ABW0SZB7</accession>
<evidence type="ECO:0008006" key="3">
    <source>
        <dbReference type="Google" id="ProtNLM"/>
    </source>
</evidence>
<reference evidence="2" key="1">
    <citation type="journal article" date="2019" name="Int. J. Syst. Evol. Microbiol.">
        <title>The Global Catalogue of Microorganisms (GCM) 10K type strain sequencing project: providing services to taxonomists for standard genome sequencing and annotation.</title>
        <authorList>
            <consortium name="The Broad Institute Genomics Platform"/>
            <consortium name="The Broad Institute Genome Sequencing Center for Infectious Disease"/>
            <person name="Wu L."/>
            <person name="Ma J."/>
        </authorList>
    </citation>
    <scope>NUCLEOTIDE SEQUENCE [LARGE SCALE GENOMIC DNA]</scope>
    <source>
        <strain evidence="2">CGMCC 1.13587</strain>
    </source>
</reference>
<protein>
    <recommendedName>
        <fullName evidence="3">Dicarboxylate transport</fullName>
    </recommendedName>
</protein>
<evidence type="ECO:0000313" key="2">
    <source>
        <dbReference type="Proteomes" id="UP001596111"/>
    </source>
</evidence>
<proteinExistence type="predicted"/>
<gene>
    <name evidence="1" type="ORF">ACFPPB_14215</name>
</gene>
<name>A0ABW0SZB7_9GAMM</name>